<evidence type="ECO:0000256" key="6">
    <source>
        <dbReference type="SAM" id="Phobius"/>
    </source>
</evidence>
<keyword evidence="3 6" id="KW-0812">Transmembrane</keyword>
<dbReference type="InterPro" id="IPR036259">
    <property type="entry name" value="MFS_trans_sf"/>
</dbReference>
<dbReference type="Gene3D" id="1.20.1250.20">
    <property type="entry name" value="MFS general substrate transporter like domains"/>
    <property type="match status" value="1"/>
</dbReference>
<accession>A0ABP1C9H2</accession>
<evidence type="ECO:0000313" key="9">
    <source>
        <dbReference type="Proteomes" id="UP001497493"/>
    </source>
</evidence>
<comment type="subcellular location">
    <subcellularLocation>
        <location evidence="1">Endomembrane system</location>
        <topology evidence="1">Multi-pass membrane protein</topology>
    </subcellularLocation>
</comment>
<dbReference type="SUPFAM" id="SSF103473">
    <property type="entry name" value="MFS general substrate transporter"/>
    <property type="match status" value="1"/>
</dbReference>
<dbReference type="PANTHER" id="PTHR23519:SF1">
    <property type="entry name" value="AUTOPHAGY-RELATED PROTEIN 22"/>
    <property type="match status" value="1"/>
</dbReference>
<evidence type="ECO:0000256" key="2">
    <source>
        <dbReference type="ARBA" id="ARBA00022448"/>
    </source>
</evidence>
<dbReference type="InterPro" id="IPR050495">
    <property type="entry name" value="ATG22/LtaA_families"/>
</dbReference>
<organism evidence="8 9">
    <name type="scientific">Candidatus Methylocalor cossyra</name>
    <dbReference type="NCBI Taxonomy" id="3108543"/>
    <lineage>
        <taxon>Bacteria</taxon>
        <taxon>Pseudomonadati</taxon>
        <taxon>Pseudomonadota</taxon>
        <taxon>Gammaproteobacteria</taxon>
        <taxon>Methylococcales</taxon>
        <taxon>Methylococcaceae</taxon>
        <taxon>Candidatus Methylocalor</taxon>
    </lineage>
</organism>
<evidence type="ECO:0000313" key="8">
    <source>
        <dbReference type="EMBL" id="CAL1240517.1"/>
    </source>
</evidence>
<feature type="transmembrane region" description="Helical" evidence="6">
    <location>
        <begin position="86"/>
        <end position="105"/>
    </location>
</feature>
<sequence>MAASSVPWRRRELAWALYDVANSAYATTVMVAFFPVFLKQYWAADIPVTDSTFWLGITNSAAALVALVLSPVLGSLADAGGWKKPLLALFALLGVAMAAALFQVGPGNYPLALVCYGLGMVAFYLGLVFYDALLPSVTEPARLERVSALGYGLGYLGGGVLFAINLAMTLQPAWFGLPDAATAVRWSFLTVAGWWLLFAQPLLWWVPEPPTRRAAGLAAVAAGVRQLRATVLDLRRLKVVMLFLGAYWLYIDAVDTVAQMAVDYALSLGFGAAGLMTALLITQLVGVPATLLYGRLGERFGARPAILAGLAVYGMLVVWGTQMTRPYEFYGIAVGVGLVQGGVQALSRALYARIIPRDKAGEFFGFMNLLSKFAAVLGPALVGLVSRATGAPRLSMLALLILFGAGAALLYRVDVREGERRAAELQG</sequence>
<dbReference type="EMBL" id="OZ026884">
    <property type="protein sequence ID" value="CAL1240517.1"/>
    <property type="molecule type" value="Genomic_DNA"/>
</dbReference>
<dbReference type="Pfam" id="PF11700">
    <property type="entry name" value="ATG22"/>
    <property type="match status" value="1"/>
</dbReference>
<keyword evidence="5 6" id="KW-0472">Membrane</keyword>
<feature type="transmembrane region" description="Helical" evidence="6">
    <location>
        <begin position="12"/>
        <end position="33"/>
    </location>
</feature>
<evidence type="ECO:0000256" key="5">
    <source>
        <dbReference type="ARBA" id="ARBA00023136"/>
    </source>
</evidence>
<keyword evidence="2" id="KW-0813">Transport</keyword>
<feature type="transmembrane region" description="Helical" evidence="6">
    <location>
        <begin position="53"/>
        <end position="74"/>
    </location>
</feature>
<evidence type="ECO:0000256" key="1">
    <source>
        <dbReference type="ARBA" id="ARBA00004127"/>
    </source>
</evidence>
<dbReference type="InterPro" id="IPR020846">
    <property type="entry name" value="MFS_dom"/>
</dbReference>
<dbReference type="RefSeq" id="WP_348757111.1">
    <property type="nucleotide sequence ID" value="NZ_OZ026884.1"/>
</dbReference>
<protein>
    <submittedName>
        <fullName evidence="8">UMF1 family MFS transporter</fullName>
    </submittedName>
</protein>
<reference evidence="8 9" key="1">
    <citation type="submission" date="2024-04" db="EMBL/GenBank/DDBJ databases">
        <authorList>
            <person name="Cremers G."/>
        </authorList>
    </citation>
    <scope>NUCLEOTIDE SEQUENCE [LARGE SCALE GENOMIC DNA]</scope>
    <source>
        <strain evidence="8">MeCH1-AG</strain>
    </source>
</reference>
<evidence type="ECO:0000259" key="7">
    <source>
        <dbReference type="PROSITE" id="PS50850"/>
    </source>
</evidence>
<name>A0ABP1C9H2_9GAMM</name>
<feature type="transmembrane region" description="Helical" evidence="6">
    <location>
        <begin position="271"/>
        <end position="293"/>
    </location>
</feature>
<keyword evidence="4 6" id="KW-1133">Transmembrane helix</keyword>
<dbReference type="PROSITE" id="PS50850">
    <property type="entry name" value="MFS"/>
    <property type="match status" value="1"/>
</dbReference>
<feature type="transmembrane region" description="Helical" evidence="6">
    <location>
        <begin position="329"/>
        <end position="351"/>
    </location>
</feature>
<feature type="transmembrane region" description="Helical" evidence="6">
    <location>
        <begin position="186"/>
        <end position="206"/>
    </location>
</feature>
<evidence type="ECO:0000256" key="3">
    <source>
        <dbReference type="ARBA" id="ARBA00022692"/>
    </source>
</evidence>
<feature type="transmembrane region" description="Helical" evidence="6">
    <location>
        <begin position="305"/>
        <end position="323"/>
    </location>
</feature>
<gene>
    <name evidence="8" type="ORF">MECH1_V1_1741</name>
</gene>
<feature type="transmembrane region" description="Helical" evidence="6">
    <location>
        <begin position="146"/>
        <end position="166"/>
    </location>
</feature>
<dbReference type="InterPro" id="IPR024671">
    <property type="entry name" value="Atg22-like"/>
</dbReference>
<dbReference type="Proteomes" id="UP001497493">
    <property type="component" value="Chromosome"/>
</dbReference>
<proteinExistence type="predicted"/>
<feature type="transmembrane region" description="Helical" evidence="6">
    <location>
        <begin position="363"/>
        <end position="382"/>
    </location>
</feature>
<feature type="transmembrane region" description="Helical" evidence="6">
    <location>
        <begin position="394"/>
        <end position="411"/>
    </location>
</feature>
<feature type="domain" description="Major facilitator superfamily (MFS) profile" evidence="7">
    <location>
        <begin position="12"/>
        <end position="416"/>
    </location>
</feature>
<feature type="transmembrane region" description="Helical" evidence="6">
    <location>
        <begin position="111"/>
        <end position="134"/>
    </location>
</feature>
<feature type="transmembrane region" description="Helical" evidence="6">
    <location>
        <begin position="234"/>
        <end position="251"/>
    </location>
</feature>
<dbReference type="PANTHER" id="PTHR23519">
    <property type="entry name" value="AUTOPHAGY-RELATED PROTEIN 22"/>
    <property type="match status" value="1"/>
</dbReference>
<keyword evidence="9" id="KW-1185">Reference proteome</keyword>
<evidence type="ECO:0000256" key="4">
    <source>
        <dbReference type="ARBA" id="ARBA00022989"/>
    </source>
</evidence>